<reference evidence="3" key="1">
    <citation type="submission" date="2016-03" db="EMBL/GenBank/DDBJ databases">
        <authorList>
            <person name="Ploux O."/>
        </authorList>
    </citation>
    <scope>NUCLEOTIDE SEQUENCE [LARGE SCALE GENOMIC DNA]</scope>
    <source>
        <strain evidence="3">UK7</strain>
    </source>
</reference>
<proteinExistence type="predicted"/>
<evidence type="ECO:0000256" key="1">
    <source>
        <dbReference type="SAM" id="SignalP"/>
    </source>
</evidence>
<keyword evidence="1" id="KW-0732">Signal</keyword>
<dbReference type="Gene3D" id="3.10.450.50">
    <property type="match status" value="1"/>
</dbReference>
<organism evidence="2 3">
    <name type="scientific">Rhynchosporium graminicola</name>
    <dbReference type="NCBI Taxonomy" id="2792576"/>
    <lineage>
        <taxon>Eukaryota</taxon>
        <taxon>Fungi</taxon>
        <taxon>Dikarya</taxon>
        <taxon>Ascomycota</taxon>
        <taxon>Pezizomycotina</taxon>
        <taxon>Leotiomycetes</taxon>
        <taxon>Helotiales</taxon>
        <taxon>Ploettnerulaceae</taxon>
        <taxon>Rhynchosporium</taxon>
    </lineage>
</organism>
<feature type="chain" id="PRO_5009447130" description="SnoaL-like domain-containing protein" evidence="1">
    <location>
        <begin position="18"/>
        <end position="148"/>
    </location>
</feature>
<comment type="caution">
    <text evidence="2">The sequence shown here is derived from an EMBL/GenBank/DDBJ whole genome shotgun (WGS) entry which is preliminary data.</text>
</comment>
<name>A0A1E1LJM1_9HELO</name>
<dbReference type="AlphaFoldDB" id="A0A1E1LJM1"/>
<sequence length="148" mass="16448">MKLNFLTLVCITSLASAESFCPSRAATNQEQIDIFYQFVRKYYIQKNVPLAFSDHFSSTYIEHNPAASSGWNETSITGLAAFIVAAKLEIIHAGFYNNTGYVHFREDVEGAPPTAVVDILKFEGTCVVERWDVAQAKPVNPANPLALW</sequence>
<dbReference type="EMBL" id="FJUW01000057">
    <property type="protein sequence ID" value="CZT10712.1"/>
    <property type="molecule type" value="Genomic_DNA"/>
</dbReference>
<accession>A0A1E1LJM1</accession>
<dbReference type="Proteomes" id="UP000178129">
    <property type="component" value="Unassembled WGS sequence"/>
</dbReference>
<keyword evidence="3" id="KW-1185">Reference proteome</keyword>
<feature type="signal peptide" evidence="1">
    <location>
        <begin position="1"/>
        <end position="17"/>
    </location>
</feature>
<dbReference type="InParanoid" id="A0A1E1LJM1"/>
<evidence type="ECO:0000313" key="3">
    <source>
        <dbReference type="Proteomes" id="UP000178129"/>
    </source>
</evidence>
<evidence type="ECO:0008006" key="4">
    <source>
        <dbReference type="Google" id="ProtNLM"/>
    </source>
</evidence>
<evidence type="ECO:0000313" key="2">
    <source>
        <dbReference type="EMBL" id="CZT10712.1"/>
    </source>
</evidence>
<gene>
    <name evidence="2" type="ORF">RCO7_11624</name>
</gene>
<protein>
    <recommendedName>
        <fullName evidence="4">SnoaL-like domain-containing protein</fullName>
    </recommendedName>
</protein>